<proteinExistence type="predicted"/>
<organism evidence="3 4">
    <name type="scientific">Agrilus planipennis</name>
    <name type="common">Emerald ash borer</name>
    <name type="synonym">Agrilus marcopoli</name>
    <dbReference type="NCBI Taxonomy" id="224129"/>
    <lineage>
        <taxon>Eukaryota</taxon>
        <taxon>Metazoa</taxon>
        <taxon>Ecdysozoa</taxon>
        <taxon>Arthropoda</taxon>
        <taxon>Hexapoda</taxon>
        <taxon>Insecta</taxon>
        <taxon>Pterygota</taxon>
        <taxon>Neoptera</taxon>
        <taxon>Endopterygota</taxon>
        <taxon>Coleoptera</taxon>
        <taxon>Polyphaga</taxon>
        <taxon>Elateriformia</taxon>
        <taxon>Buprestoidea</taxon>
        <taxon>Buprestidae</taxon>
        <taxon>Agrilinae</taxon>
        <taxon>Agrilus</taxon>
    </lineage>
</organism>
<keyword evidence="2" id="KW-0732">Signal</keyword>
<dbReference type="Proteomes" id="UP000192223">
    <property type="component" value="Unplaced"/>
</dbReference>
<dbReference type="KEGG" id="apln:108734960"/>
<dbReference type="KEGG" id="apln:112904068"/>
<accession>A0A1W4WQD0</accession>
<feature type="signal peptide" evidence="2">
    <location>
        <begin position="1"/>
        <end position="19"/>
    </location>
</feature>
<gene>
    <name evidence="4" type="primary">LOC108734960</name>
    <name evidence="5" type="synonym">LOC112904068</name>
</gene>
<dbReference type="AlphaFoldDB" id="A0A1W4WQD0"/>
<evidence type="ECO:0000313" key="4">
    <source>
        <dbReference type="RefSeq" id="XP_018322240.1"/>
    </source>
</evidence>
<feature type="region of interest" description="Disordered" evidence="1">
    <location>
        <begin position="154"/>
        <end position="173"/>
    </location>
</feature>
<feature type="chain" id="PRO_5044566929" evidence="2">
    <location>
        <begin position="20"/>
        <end position="173"/>
    </location>
</feature>
<evidence type="ECO:0000256" key="2">
    <source>
        <dbReference type="SAM" id="SignalP"/>
    </source>
</evidence>
<reference evidence="4 5" key="1">
    <citation type="submission" date="2025-04" db="UniProtKB">
        <authorList>
            <consortium name="RefSeq"/>
        </authorList>
    </citation>
    <scope>IDENTIFICATION</scope>
    <source>
        <tissue evidence="4 5">Entire body</tissue>
    </source>
</reference>
<dbReference type="GeneID" id="108734960"/>
<name>A0A1W4WQD0_AGRPL</name>
<evidence type="ECO:0000313" key="5">
    <source>
        <dbReference type="RefSeq" id="XP_025829057.1"/>
    </source>
</evidence>
<keyword evidence="3" id="KW-1185">Reference proteome</keyword>
<feature type="compositionally biased region" description="Polar residues" evidence="1">
    <location>
        <begin position="154"/>
        <end position="166"/>
    </location>
</feature>
<evidence type="ECO:0000256" key="1">
    <source>
        <dbReference type="SAM" id="MobiDB-lite"/>
    </source>
</evidence>
<dbReference type="RefSeq" id="XP_025829057.1">
    <property type="nucleotide sequence ID" value="XM_025973272.1"/>
</dbReference>
<evidence type="ECO:0000313" key="3">
    <source>
        <dbReference type="Proteomes" id="UP000192223"/>
    </source>
</evidence>
<protein>
    <submittedName>
        <fullName evidence="4">Uncharacterized protein LOC108734960</fullName>
    </submittedName>
    <submittedName>
        <fullName evidence="5">Uncharacterized protein LOC112904068</fullName>
    </submittedName>
</protein>
<dbReference type="RefSeq" id="XP_018322240.1">
    <property type="nucleotide sequence ID" value="XM_018466738.1"/>
</dbReference>
<sequence length="173" mass="18594">MRFLAISLIFALSCSLCLALSVRQNPEQPTDSDNDTMKKQCTKNFEIISHDSDYQRLYACIGNQIVPLRCRHCLRMEPSQSSNLFDSIFTSLKAKEQGCLVVCGDNTNGENQVGEGTVGAGSLSGLGGLSGQLGNAGQAMGLEGNGSVKDMSISPDNIQGNDNYISDNMGRYL</sequence>